<evidence type="ECO:0000256" key="1">
    <source>
        <dbReference type="ARBA" id="ARBA00023242"/>
    </source>
</evidence>
<dbReference type="RefSeq" id="XP_033529954.1">
    <property type="nucleotide sequence ID" value="XM_033676828.1"/>
</dbReference>
<feature type="domain" description="Zn(2)-C6 fungal-type" evidence="3">
    <location>
        <begin position="488"/>
        <end position="518"/>
    </location>
</feature>
<keyword evidence="5" id="KW-1185">Reference proteome</keyword>
<reference evidence="6" key="3">
    <citation type="submission" date="2025-04" db="UniProtKB">
        <authorList>
            <consortium name="RefSeq"/>
        </authorList>
    </citation>
    <scope>IDENTIFICATION</scope>
    <source>
        <strain evidence="6">CBS 781.70</strain>
    </source>
</reference>
<reference evidence="6" key="2">
    <citation type="submission" date="2020-04" db="EMBL/GenBank/DDBJ databases">
        <authorList>
            <consortium name="NCBI Genome Project"/>
        </authorList>
    </citation>
    <scope>NUCLEOTIDE SEQUENCE</scope>
    <source>
        <strain evidence="6">CBS 781.70</strain>
    </source>
</reference>
<feature type="compositionally biased region" description="Polar residues" evidence="2">
    <location>
        <begin position="352"/>
        <end position="362"/>
    </location>
</feature>
<dbReference type="Proteomes" id="UP000504638">
    <property type="component" value="Unplaced"/>
</dbReference>
<feature type="region of interest" description="Disordered" evidence="2">
    <location>
        <begin position="1"/>
        <end position="20"/>
    </location>
</feature>
<organism evidence="4">
    <name type="scientific">Eremomyces bilateralis CBS 781.70</name>
    <dbReference type="NCBI Taxonomy" id="1392243"/>
    <lineage>
        <taxon>Eukaryota</taxon>
        <taxon>Fungi</taxon>
        <taxon>Dikarya</taxon>
        <taxon>Ascomycota</taxon>
        <taxon>Pezizomycotina</taxon>
        <taxon>Dothideomycetes</taxon>
        <taxon>Dothideomycetes incertae sedis</taxon>
        <taxon>Eremomycetales</taxon>
        <taxon>Eremomycetaceae</taxon>
        <taxon>Eremomyces</taxon>
    </lineage>
</organism>
<dbReference type="InterPro" id="IPR036864">
    <property type="entry name" value="Zn2-C6_fun-type_DNA-bd_sf"/>
</dbReference>
<name>A0A6G1FRC2_9PEZI</name>
<accession>A0A6G1FRC2</accession>
<evidence type="ECO:0000313" key="4">
    <source>
        <dbReference type="EMBL" id="KAF1808323.1"/>
    </source>
</evidence>
<evidence type="ECO:0000259" key="3">
    <source>
        <dbReference type="PROSITE" id="PS50048"/>
    </source>
</evidence>
<dbReference type="GO" id="GO:0000981">
    <property type="term" value="F:DNA-binding transcription factor activity, RNA polymerase II-specific"/>
    <property type="evidence" value="ECO:0007669"/>
    <property type="project" value="InterPro"/>
</dbReference>
<sequence length="590" mass="63319">MATATSRHGSPTRRHGSGKQVTFELILPESPQKRARLPMRVFIFPHDTTDSIISTTKNFYGLYEPKGVSFEDRQANTLIAAYDNFEHGMTVYVRIMDEDDTQDEANPASPKRPRLEPPIQMLPPQLQGHPIPRPSSRSARSTTSNGTNPKSRSRPPMRSRGSGSQGPGEHPDMVEYSDSDGGNGSVTSSRRGRSEQVASAEISVENIVEGGRRKIPKFDSSELPLFVPSQVPMAPSASSLSPQRRIEGNMASPYQSAHQATFAWGHPLPSPQSYGPSDRAYIQVRPIQANGQHNGTYARNLRQRPQVQYAPGRQHNGHGGVLATPDPTVGGSVISDEDVALQLMRLGEYSSHGRTSTSTLDDAQSGKAVVSSDDESMDGSDNEHMGVGYNSAGSSVEYSADEGVAPNAYVKPKGKPRSSRPSKPRSTRPSISHNGPPVPKAKHHRHSTSAAPPISPPVAPGPDQLAAPPTHPAQPLGPDEEDLSSKPRCQRCRKSKKGCDRQRPCGRCKDAGIGIEGCLSEDEGNGRRGRYGRHMGVPVKKGSVEDLDTASRELPAVAGATVAAGPMIEAVAMSVMTVDGFGGAGKKRKR</sequence>
<feature type="region of interest" description="Disordered" evidence="2">
    <location>
        <begin position="351"/>
        <end position="393"/>
    </location>
</feature>
<feature type="region of interest" description="Disordered" evidence="2">
    <location>
        <begin position="101"/>
        <end position="199"/>
    </location>
</feature>
<evidence type="ECO:0000256" key="2">
    <source>
        <dbReference type="SAM" id="MobiDB-lite"/>
    </source>
</evidence>
<keyword evidence="1" id="KW-0539">Nucleus</keyword>
<feature type="region of interest" description="Disordered" evidence="2">
    <location>
        <begin position="406"/>
        <end position="506"/>
    </location>
</feature>
<dbReference type="InterPro" id="IPR001138">
    <property type="entry name" value="Zn2Cys6_DnaBD"/>
</dbReference>
<dbReference type="Gene3D" id="4.10.240.10">
    <property type="entry name" value="Zn(2)-C6 fungal-type DNA-binding domain"/>
    <property type="match status" value="1"/>
</dbReference>
<protein>
    <recommendedName>
        <fullName evidence="3">Zn(2)-C6 fungal-type domain-containing protein</fullName>
    </recommendedName>
</protein>
<evidence type="ECO:0000313" key="6">
    <source>
        <dbReference type="RefSeq" id="XP_033529954.1"/>
    </source>
</evidence>
<gene>
    <name evidence="4 6" type="ORF">P152DRAFT_405703</name>
</gene>
<dbReference type="AlphaFoldDB" id="A0A6G1FRC2"/>
<dbReference type="GeneID" id="54417398"/>
<reference evidence="4 6" key="1">
    <citation type="submission" date="2020-01" db="EMBL/GenBank/DDBJ databases">
        <authorList>
            <consortium name="DOE Joint Genome Institute"/>
            <person name="Haridas S."/>
            <person name="Albert R."/>
            <person name="Binder M."/>
            <person name="Bloem J."/>
            <person name="Labutti K."/>
            <person name="Salamov A."/>
            <person name="Andreopoulos B."/>
            <person name="Baker S.E."/>
            <person name="Barry K."/>
            <person name="Bills G."/>
            <person name="Bluhm B.H."/>
            <person name="Cannon C."/>
            <person name="Castanera R."/>
            <person name="Culley D.E."/>
            <person name="Daum C."/>
            <person name="Ezra D."/>
            <person name="Gonzalez J.B."/>
            <person name="Henrissat B."/>
            <person name="Kuo A."/>
            <person name="Liang C."/>
            <person name="Lipzen A."/>
            <person name="Lutzoni F."/>
            <person name="Magnuson J."/>
            <person name="Mondo S."/>
            <person name="Nolan M."/>
            <person name="Ohm R."/>
            <person name="Pangilinan J."/>
            <person name="Park H.-J."/>
            <person name="Ramirez L."/>
            <person name="Alfaro M."/>
            <person name="Sun H."/>
            <person name="Tritt A."/>
            <person name="Yoshinaga Y."/>
            <person name="Zwiers L.-H."/>
            <person name="Turgeon B.G."/>
            <person name="Goodwin S.B."/>
            <person name="Spatafora J.W."/>
            <person name="Crous P.W."/>
            <person name="Grigoriev I.V."/>
        </authorList>
    </citation>
    <scope>NUCLEOTIDE SEQUENCE</scope>
    <source>
        <strain evidence="4 6">CBS 781.70</strain>
    </source>
</reference>
<dbReference type="PROSITE" id="PS50048">
    <property type="entry name" value="ZN2_CY6_FUNGAL_2"/>
    <property type="match status" value="1"/>
</dbReference>
<dbReference type="CDD" id="cd00067">
    <property type="entry name" value="GAL4"/>
    <property type="match status" value="1"/>
</dbReference>
<evidence type="ECO:0000313" key="5">
    <source>
        <dbReference type="Proteomes" id="UP000504638"/>
    </source>
</evidence>
<feature type="compositionally biased region" description="Basic and acidic residues" evidence="2">
    <location>
        <begin position="497"/>
        <end position="506"/>
    </location>
</feature>
<feature type="compositionally biased region" description="Basic residues" evidence="2">
    <location>
        <begin position="412"/>
        <end position="426"/>
    </location>
</feature>
<proteinExistence type="predicted"/>
<dbReference type="OrthoDB" id="4150467at2759"/>
<feature type="compositionally biased region" description="Low complexity" evidence="2">
    <location>
        <begin position="134"/>
        <end position="144"/>
    </location>
</feature>
<dbReference type="GO" id="GO:0008270">
    <property type="term" value="F:zinc ion binding"/>
    <property type="evidence" value="ECO:0007669"/>
    <property type="project" value="InterPro"/>
</dbReference>
<dbReference type="EMBL" id="ML975186">
    <property type="protein sequence ID" value="KAF1808323.1"/>
    <property type="molecule type" value="Genomic_DNA"/>
</dbReference>
<dbReference type="SMART" id="SM00066">
    <property type="entry name" value="GAL4"/>
    <property type="match status" value="1"/>
</dbReference>